<dbReference type="EMBL" id="VOOS01000003">
    <property type="protein sequence ID" value="TXB65511.1"/>
    <property type="molecule type" value="Genomic_DNA"/>
</dbReference>
<dbReference type="PIRSF" id="PIRSF004505">
    <property type="entry name" value="MT_bac"/>
    <property type="match status" value="1"/>
</dbReference>
<evidence type="ECO:0000256" key="4">
    <source>
        <dbReference type="ARBA" id="ARBA00038303"/>
    </source>
</evidence>
<comment type="function">
    <text evidence="5">Specifically methylates the pseudouridine at position 1915 (m3Psi1915) in 23S rRNA.</text>
</comment>
<dbReference type="RefSeq" id="WP_147100607.1">
    <property type="nucleotide sequence ID" value="NZ_VOOS01000003.1"/>
</dbReference>
<dbReference type="InterPro" id="IPR029026">
    <property type="entry name" value="tRNA_m1G_MTases_N"/>
</dbReference>
<dbReference type="AlphaFoldDB" id="A0A5C6RT39"/>
<dbReference type="InterPro" id="IPR003742">
    <property type="entry name" value="RlmH-like"/>
</dbReference>
<protein>
    <recommendedName>
        <fullName evidence="5">Ribosomal RNA large subunit methyltransferase H</fullName>
        <ecNumber evidence="5">2.1.1.177</ecNumber>
    </recommendedName>
    <alternativeName>
        <fullName evidence="5">23S rRNA (pseudouridine1915-N3)-methyltransferase</fullName>
    </alternativeName>
    <alternativeName>
        <fullName evidence="5">23S rRNA m3Psi1915 methyltransferase</fullName>
    </alternativeName>
    <alternativeName>
        <fullName evidence="5">rRNA (pseudouridine-N3-)-methyltransferase RlmH</fullName>
    </alternativeName>
</protein>
<comment type="subunit">
    <text evidence="5">Homodimer.</text>
</comment>
<keyword evidence="7" id="KW-1185">Reference proteome</keyword>
<evidence type="ECO:0000256" key="3">
    <source>
        <dbReference type="ARBA" id="ARBA00022691"/>
    </source>
</evidence>
<keyword evidence="3 5" id="KW-0949">S-adenosyl-L-methionine</keyword>
<comment type="catalytic activity">
    <reaction evidence="5">
        <text>pseudouridine(1915) in 23S rRNA + S-adenosyl-L-methionine = N(3)-methylpseudouridine(1915) in 23S rRNA + S-adenosyl-L-homocysteine + H(+)</text>
        <dbReference type="Rhea" id="RHEA:42752"/>
        <dbReference type="Rhea" id="RHEA-COMP:10221"/>
        <dbReference type="Rhea" id="RHEA-COMP:10222"/>
        <dbReference type="ChEBI" id="CHEBI:15378"/>
        <dbReference type="ChEBI" id="CHEBI:57856"/>
        <dbReference type="ChEBI" id="CHEBI:59789"/>
        <dbReference type="ChEBI" id="CHEBI:65314"/>
        <dbReference type="ChEBI" id="CHEBI:74486"/>
        <dbReference type="EC" id="2.1.1.177"/>
    </reaction>
</comment>
<evidence type="ECO:0000256" key="2">
    <source>
        <dbReference type="ARBA" id="ARBA00022679"/>
    </source>
</evidence>
<dbReference type="PANTHER" id="PTHR33603:SF1">
    <property type="entry name" value="RIBOSOMAL RNA LARGE SUBUNIT METHYLTRANSFERASE H"/>
    <property type="match status" value="1"/>
</dbReference>
<dbReference type="EC" id="2.1.1.177" evidence="5"/>
<dbReference type="GO" id="GO:0070038">
    <property type="term" value="F:rRNA (pseudouridine-N3-)-methyltransferase activity"/>
    <property type="evidence" value="ECO:0007669"/>
    <property type="project" value="UniProtKB-UniRule"/>
</dbReference>
<sequence>MKIKLIVIGRTDETYLKDGITKYLERLKHYVNFEFIILNDIKLGKKANIILQKEMEGKLILEKVNLNDFLVLLDENGEQFTSMNFSNYIQKRMNAGNDLIFVVGGPFGFSEEIYSRANAKISLSKMTFSHQMVRLFFVEQIYRAFTILKGEKYHHH</sequence>
<dbReference type="GO" id="GO:0005737">
    <property type="term" value="C:cytoplasm"/>
    <property type="evidence" value="ECO:0007669"/>
    <property type="project" value="UniProtKB-SubCell"/>
</dbReference>
<keyword evidence="5" id="KW-0698">rRNA processing</keyword>
<dbReference type="Gene3D" id="3.40.1280.10">
    <property type="match status" value="1"/>
</dbReference>
<dbReference type="PANTHER" id="PTHR33603">
    <property type="entry name" value="METHYLTRANSFERASE"/>
    <property type="match status" value="1"/>
</dbReference>
<evidence type="ECO:0000313" key="6">
    <source>
        <dbReference type="EMBL" id="TXB65511.1"/>
    </source>
</evidence>
<organism evidence="6 7">
    <name type="scientific">Vicingus serpentipes</name>
    <dbReference type="NCBI Taxonomy" id="1926625"/>
    <lineage>
        <taxon>Bacteria</taxon>
        <taxon>Pseudomonadati</taxon>
        <taxon>Bacteroidota</taxon>
        <taxon>Flavobacteriia</taxon>
        <taxon>Flavobacteriales</taxon>
        <taxon>Vicingaceae</taxon>
        <taxon>Vicingus</taxon>
    </lineage>
</organism>
<dbReference type="NCBIfam" id="NF000990">
    <property type="entry name" value="PRK00103.2-4"/>
    <property type="match status" value="1"/>
</dbReference>
<keyword evidence="1 5" id="KW-0489">Methyltransferase</keyword>
<gene>
    <name evidence="5 6" type="primary">rlmH</name>
    <name evidence="6" type="ORF">FRY74_08800</name>
</gene>
<evidence type="ECO:0000256" key="5">
    <source>
        <dbReference type="HAMAP-Rule" id="MF_00658"/>
    </source>
</evidence>
<evidence type="ECO:0000313" key="7">
    <source>
        <dbReference type="Proteomes" id="UP000321721"/>
    </source>
</evidence>
<feature type="binding site" evidence="5">
    <location>
        <begin position="123"/>
        <end position="128"/>
    </location>
    <ligand>
        <name>S-adenosyl-L-methionine</name>
        <dbReference type="ChEBI" id="CHEBI:59789"/>
    </ligand>
</feature>
<feature type="binding site" evidence="5">
    <location>
        <position position="73"/>
    </location>
    <ligand>
        <name>S-adenosyl-L-methionine</name>
        <dbReference type="ChEBI" id="CHEBI:59789"/>
    </ligand>
</feature>
<keyword evidence="2 5" id="KW-0808">Transferase</keyword>
<dbReference type="InterPro" id="IPR029028">
    <property type="entry name" value="Alpha/beta_knot_MTases"/>
</dbReference>
<proteinExistence type="inferred from homology"/>
<dbReference type="Pfam" id="PF02590">
    <property type="entry name" value="SPOUT_MTase"/>
    <property type="match status" value="1"/>
</dbReference>
<dbReference type="HAMAP" id="MF_00658">
    <property type="entry name" value="23SrRNA_methyltr_H"/>
    <property type="match status" value="1"/>
</dbReference>
<reference evidence="6 7" key="1">
    <citation type="submission" date="2019-08" db="EMBL/GenBank/DDBJ databases">
        <title>Genome of Vicingus serpentipes NCIMB 15042.</title>
        <authorList>
            <person name="Bowman J.P."/>
        </authorList>
    </citation>
    <scope>NUCLEOTIDE SEQUENCE [LARGE SCALE GENOMIC DNA]</scope>
    <source>
        <strain evidence="6 7">NCIMB 15042</strain>
    </source>
</reference>
<name>A0A5C6RT39_9FLAO</name>
<comment type="caution">
    <text evidence="6">The sequence shown here is derived from an EMBL/GenBank/DDBJ whole genome shotgun (WGS) entry which is preliminary data.</text>
</comment>
<dbReference type="CDD" id="cd18081">
    <property type="entry name" value="RlmH-like"/>
    <property type="match status" value="1"/>
</dbReference>
<comment type="similarity">
    <text evidence="4 5">Belongs to the RNA methyltransferase RlmH family.</text>
</comment>
<dbReference type="OrthoDB" id="9806643at2"/>
<keyword evidence="5" id="KW-0963">Cytoplasm</keyword>
<comment type="subcellular location">
    <subcellularLocation>
        <location evidence="5">Cytoplasm</location>
    </subcellularLocation>
</comment>
<accession>A0A5C6RT39</accession>
<feature type="binding site" evidence="5">
    <location>
        <position position="104"/>
    </location>
    <ligand>
        <name>S-adenosyl-L-methionine</name>
        <dbReference type="ChEBI" id="CHEBI:59789"/>
    </ligand>
</feature>
<dbReference type="SUPFAM" id="SSF75217">
    <property type="entry name" value="alpha/beta knot"/>
    <property type="match status" value="1"/>
</dbReference>
<dbReference type="Proteomes" id="UP000321721">
    <property type="component" value="Unassembled WGS sequence"/>
</dbReference>
<evidence type="ECO:0000256" key="1">
    <source>
        <dbReference type="ARBA" id="ARBA00022603"/>
    </source>
</evidence>